<organism evidence="8 9">
    <name type="scientific">Heliocybe sulcata</name>
    <dbReference type="NCBI Taxonomy" id="5364"/>
    <lineage>
        <taxon>Eukaryota</taxon>
        <taxon>Fungi</taxon>
        <taxon>Dikarya</taxon>
        <taxon>Basidiomycota</taxon>
        <taxon>Agaricomycotina</taxon>
        <taxon>Agaricomycetes</taxon>
        <taxon>Gloeophyllales</taxon>
        <taxon>Gloeophyllaceae</taxon>
        <taxon>Heliocybe</taxon>
    </lineage>
</organism>
<reference evidence="8 9" key="1">
    <citation type="journal article" date="2019" name="Nat. Ecol. Evol.">
        <title>Megaphylogeny resolves global patterns of mushroom evolution.</title>
        <authorList>
            <person name="Varga T."/>
            <person name="Krizsan K."/>
            <person name="Foldi C."/>
            <person name="Dima B."/>
            <person name="Sanchez-Garcia M."/>
            <person name="Sanchez-Ramirez S."/>
            <person name="Szollosi G.J."/>
            <person name="Szarkandi J.G."/>
            <person name="Papp V."/>
            <person name="Albert L."/>
            <person name="Andreopoulos W."/>
            <person name="Angelini C."/>
            <person name="Antonin V."/>
            <person name="Barry K.W."/>
            <person name="Bougher N.L."/>
            <person name="Buchanan P."/>
            <person name="Buyck B."/>
            <person name="Bense V."/>
            <person name="Catcheside P."/>
            <person name="Chovatia M."/>
            <person name="Cooper J."/>
            <person name="Damon W."/>
            <person name="Desjardin D."/>
            <person name="Finy P."/>
            <person name="Geml J."/>
            <person name="Haridas S."/>
            <person name="Hughes K."/>
            <person name="Justo A."/>
            <person name="Karasinski D."/>
            <person name="Kautmanova I."/>
            <person name="Kiss B."/>
            <person name="Kocsube S."/>
            <person name="Kotiranta H."/>
            <person name="LaButti K.M."/>
            <person name="Lechner B.E."/>
            <person name="Liimatainen K."/>
            <person name="Lipzen A."/>
            <person name="Lukacs Z."/>
            <person name="Mihaltcheva S."/>
            <person name="Morgado L.N."/>
            <person name="Niskanen T."/>
            <person name="Noordeloos M.E."/>
            <person name="Ohm R.A."/>
            <person name="Ortiz-Santana B."/>
            <person name="Ovrebo C."/>
            <person name="Racz N."/>
            <person name="Riley R."/>
            <person name="Savchenko A."/>
            <person name="Shiryaev A."/>
            <person name="Soop K."/>
            <person name="Spirin V."/>
            <person name="Szebenyi C."/>
            <person name="Tomsovsky M."/>
            <person name="Tulloss R.E."/>
            <person name="Uehling J."/>
            <person name="Grigoriev I.V."/>
            <person name="Vagvolgyi C."/>
            <person name="Papp T."/>
            <person name="Martin F.M."/>
            <person name="Miettinen O."/>
            <person name="Hibbett D.S."/>
            <person name="Nagy L.G."/>
        </authorList>
    </citation>
    <scope>NUCLEOTIDE SEQUENCE [LARGE SCALE GENOMIC DNA]</scope>
    <source>
        <strain evidence="8 9">OMC1185</strain>
    </source>
</reference>
<dbReference type="Gene3D" id="6.10.140.1320">
    <property type="match status" value="1"/>
</dbReference>
<dbReference type="Pfam" id="PF04588">
    <property type="entry name" value="HIG_1_N"/>
    <property type="match status" value="1"/>
</dbReference>
<dbReference type="PANTHER" id="PTHR12297:SF3">
    <property type="entry name" value="HIG1 DOMAIN FAMILY MEMBER 1A"/>
    <property type="match status" value="1"/>
</dbReference>
<evidence type="ECO:0000256" key="3">
    <source>
        <dbReference type="ARBA" id="ARBA00022989"/>
    </source>
</evidence>
<keyword evidence="4" id="KW-0496">Mitochondrion</keyword>
<dbReference type="GO" id="GO:0097250">
    <property type="term" value="P:mitochondrial respirasome assembly"/>
    <property type="evidence" value="ECO:0007669"/>
    <property type="project" value="TreeGrafter"/>
</dbReference>
<keyword evidence="3 6" id="KW-1133">Transmembrane helix</keyword>
<accession>A0A5C3N9E9</accession>
<protein>
    <recommendedName>
        <fullName evidence="7">HIG1 domain-containing protein</fullName>
    </recommendedName>
</protein>
<dbReference type="InterPro" id="IPR050355">
    <property type="entry name" value="RCF1"/>
</dbReference>
<dbReference type="STRING" id="5364.A0A5C3N9E9"/>
<dbReference type="GO" id="GO:0031966">
    <property type="term" value="C:mitochondrial membrane"/>
    <property type="evidence" value="ECO:0007669"/>
    <property type="project" value="UniProtKB-SubCell"/>
</dbReference>
<comment type="subcellular location">
    <subcellularLocation>
        <location evidence="1">Mitochondrion membrane</location>
    </subcellularLocation>
</comment>
<keyword evidence="2 6" id="KW-0812">Transmembrane</keyword>
<dbReference type="AlphaFoldDB" id="A0A5C3N9E9"/>
<dbReference type="OrthoDB" id="6604018at2759"/>
<feature type="non-terminal residue" evidence="8">
    <location>
        <position position="1"/>
    </location>
</feature>
<gene>
    <name evidence="8" type="ORF">OE88DRAFT_1606314</name>
</gene>
<evidence type="ECO:0000256" key="2">
    <source>
        <dbReference type="ARBA" id="ARBA00022692"/>
    </source>
</evidence>
<evidence type="ECO:0000256" key="5">
    <source>
        <dbReference type="ARBA" id="ARBA00023136"/>
    </source>
</evidence>
<name>A0A5C3N9E9_9AGAM</name>
<sequence length="60" mass="6577">LVPVGTLATCATLTMAIIKSRRKEARSMNHWLRARIIAQGFTLAAVVAGSYAYGRTQQQQ</sequence>
<dbReference type="InterPro" id="IPR007667">
    <property type="entry name" value="Hypoxia_induced_domain"/>
</dbReference>
<evidence type="ECO:0000256" key="1">
    <source>
        <dbReference type="ARBA" id="ARBA00004325"/>
    </source>
</evidence>
<evidence type="ECO:0000259" key="7">
    <source>
        <dbReference type="PROSITE" id="PS51503"/>
    </source>
</evidence>
<dbReference type="PROSITE" id="PS51503">
    <property type="entry name" value="HIG1"/>
    <property type="match status" value="1"/>
</dbReference>
<proteinExistence type="predicted"/>
<feature type="transmembrane region" description="Helical" evidence="6">
    <location>
        <begin position="36"/>
        <end position="54"/>
    </location>
</feature>
<dbReference type="PANTHER" id="PTHR12297">
    <property type="entry name" value="HYPOXIA-INDUCBILE GENE 1 HIG1 -RELATED"/>
    <property type="match status" value="1"/>
</dbReference>
<evidence type="ECO:0000313" key="8">
    <source>
        <dbReference type="EMBL" id="TFK53066.1"/>
    </source>
</evidence>
<feature type="domain" description="HIG1" evidence="7">
    <location>
        <begin position="1"/>
        <end position="60"/>
    </location>
</feature>
<evidence type="ECO:0000313" key="9">
    <source>
        <dbReference type="Proteomes" id="UP000305948"/>
    </source>
</evidence>
<evidence type="ECO:0000256" key="4">
    <source>
        <dbReference type="ARBA" id="ARBA00023128"/>
    </source>
</evidence>
<keyword evidence="5 6" id="KW-0472">Membrane</keyword>
<feature type="non-terminal residue" evidence="8">
    <location>
        <position position="60"/>
    </location>
</feature>
<keyword evidence="9" id="KW-1185">Reference proteome</keyword>
<dbReference type="EMBL" id="ML213508">
    <property type="protein sequence ID" value="TFK53066.1"/>
    <property type="molecule type" value="Genomic_DNA"/>
</dbReference>
<evidence type="ECO:0000256" key="6">
    <source>
        <dbReference type="SAM" id="Phobius"/>
    </source>
</evidence>
<dbReference type="Proteomes" id="UP000305948">
    <property type="component" value="Unassembled WGS sequence"/>
</dbReference>